<protein>
    <recommendedName>
        <fullName evidence="1">Partial AB-hydrolase lipase domain-containing protein</fullName>
    </recommendedName>
</protein>
<dbReference type="EMBL" id="JAIPUX010001880">
    <property type="protein sequence ID" value="KAH0623591.1"/>
    <property type="molecule type" value="Genomic_DNA"/>
</dbReference>
<evidence type="ECO:0000313" key="3">
    <source>
        <dbReference type="Proteomes" id="UP000826234"/>
    </source>
</evidence>
<organism evidence="2 3">
    <name type="scientific">Phrynosoma platyrhinos</name>
    <name type="common">Desert horned lizard</name>
    <dbReference type="NCBI Taxonomy" id="52577"/>
    <lineage>
        <taxon>Eukaryota</taxon>
        <taxon>Metazoa</taxon>
        <taxon>Chordata</taxon>
        <taxon>Craniata</taxon>
        <taxon>Vertebrata</taxon>
        <taxon>Euteleostomi</taxon>
        <taxon>Lepidosauria</taxon>
        <taxon>Squamata</taxon>
        <taxon>Bifurcata</taxon>
        <taxon>Unidentata</taxon>
        <taxon>Episquamata</taxon>
        <taxon>Toxicofera</taxon>
        <taxon>Iguania</taxon>
        <taxon>Phrynosomatidae</taxon>
        <taxon>Phrynosomatinae</taxon>
        <taxon>Phrynosoma</taxon>
    </lineage>
</organism>
<dbReference type="PANTHER" id="PTHR11005">
    <property type="entry name" value="LYSOSOMAL ACID LIPASE-RELATED"/>
    <property type="match status" value="1"/>
</dbReference>
<dbReference type="Proteomes" id="UP000826234">
    <property type="component" value="Unassembled WGS sequence"/>
</dbReference>
<dbReference type="SUPFAM" id="SSF53474">
    <property type="entry name" value="alpha/beta-Hydrolases"/>
    <property type="match status" value="1"/>
</dbReference>
<accession>A0ABQ7T1T5</accession>
<gene>
    <name evidence="2" type="ORF">JD844_006508</name>
</gene>
<evidence type="ECO:0000259" key="1">
    <source>
        <dbReference type="Pfam" id="PF04083"/>
    </source>
</evidence>
<dbReference type="InterPro" id="IPR006693">
    <property type="entry name" value="AB_hydrolase_lipase"/>
</dbReference>
<reference evidence="2 3" key="1">
    <citation type="journal article" date="2022" name="Gigascience">
        <title>A chromosome-level genome assembly and annotation of the desert horned lizard, Phrynosoma platyrhinos, provides insight into chromosomal rearrangements among reptiles.</title>
        <authorList>
            <person name="Koochekian N."/>
            <person name="Ascanio A."/>
            <person name="Farleigh K."/>
            <person name="Card D.C."/>
            <person name="Schield D.R."/>
            <person name="Castoe T.A."/>
            <person name="Jezkova T."/>
        </authorList>
    </citation>
    <scope>NUCLEOTIDE SEQUENCE [LARGE SCALE GENOMIC DNA]</scope>
    <source>
        <strain evidence="2">NK-2021</strain>
    </source>
</reference>
<proteinExistence type="predicted"/>
<comment type="caution">
    <text evidence="2">The sequence shown here is derived from an EMBL/GenBank/DDBJ whole genome shotgun (WGS) entry which is preliminary data.</text>
</comment>
<dbReference type="Gene3D" id="3.40.50.1820">
    <property type="entry name" value="alpha/beta hydrolase"/>
    <property type="match status" value="2"/>
</dbReference>
<dbReference type="InterPro" id="IPR029058">
    <property type="entry name" value="AB_hydrolase_fold"/>
</dbReference>
<dbReference type="Pfam" id="PF04083">
    <property type="entry name" value="Abhydro_lipase"/>
    <property type="match status" value="1"/>
</dbReference>
<feature type="non-terminal residue" evidence="2">
    <location>
        <position position="1"/>
    </location>
</feature>
<feature type="domain" description="Partial AB-hydrolase lipase" evidence="1">
    <location>
        <begin position="18"/>
        <end position="57"/>
    </location>
</feature>
<name>A0ABQ7T1T5_PHRPL</name>
<evidence type="ECO:0000313" key="2">
    <source>
        <dbReference type="EMBL" id="KAH0623591.1"/>
    </source>
</evidence>
<sequence length="303" mass="35396">GNTCKQLYYIILTCPLQSEIIHYHGYPSEEHYVETEDGYILTIFRIPHGRYNCTSKGTAITQNYEDIKHASMNQTDFHILEEINVKYYVFQVLWGNKGMLQYPTYLRRPIAKFCTHQPGLCAKILSFICGYNIPNLNMSRLDVYASHFPAGTSVQNALHWHQVYNSKLFRAYDYGSTKKNMEQYNQGSSFTRQPKKDIKLKEMSPNAPHLLTAILNHQIICCFCLQTAPPVYQIEDIKIPIAIWTGGHDFFVDPRDAAMLTSRIHNLIYKKHIPEWEHQDFIWGLDTPKRMYADIIQIMKKYL</sequence>
<keyword evidence="3" id="KW-1185">Reference proteome</keyword>